<dbReference type="RefSeq" id="WP_181049893.1">
    <property type="nucleotide sequence ID" value="NZ_PTIY01000009.1"/>
</dbReference>
<accession>A0A2S6GXP8</accession>
<reference evidence="2 3" key="1">
    <citation type="submission" date="2018-02" db="EMBL/GenBank/DDBJ databases">
        <title>Subsurface microbial communities from deep shales in Ohio and West Virginia, USA.</title>
        <authorList>
            <person name="Wrighton K."/>
        </authorList>
    </citation>
    <scope>NUCLEOTIDE SEQUENCE [LARGE SCALE GENOMIC DNA]</scope>
    <source>
        <strain evidence="2 3">OWC-G53F</strain>
    </source>
</reference>
<protein>
    <submittedName>
        <fullName evidence="2">Uncharacterized protein</fullName>
    </submittedName>
</protein>
<evidence type="ECO:0000313" key="2">
    <source>
        <dbReference type="EMBL" id="PPK69956.1"/>
    </source>
</evidence>
<dbReference type="AlphaFoldDB" id="A0A2S6GXP8"/>
<keyword evidence="1" id="KW-1133">Transmembrane helix</keyword>
<name>A0A2S6GXP8_9GAMM</name>
<gene>
    <name evidence="2" type="ORF">B0F88_10954</name>
</gene>
<dbReference type="Proteomes" id="UP000238071">
    <property type="component" value="Unassembled WGS sequence"/>
</dbReference>
<dbReference type="EMBL" id="PTIY01000009">
    <property type="protein sequence ID" value="PPK69956.1"/>
    <property type="molecule type" value="Genomic_DNA"/>
</dbReference>
<comment type="caution">
    <text evidence="2">The sequence shown here is derived from an EMBL/GenBank/DDBJ whole genome shotgun (WGS) entry which is preliminary data.</text>
</comment>
<evidence type="ECO:0000313" key="3">
    <source>
        <dbReference type="Proteomes" id="UP000238071"/>
    </source>
</evidence>
<feature type="transmembrane region" description="Helical" evidence="1">
    <location>
        <begin position="12"/>
        <end position="39"/>
    </location>
</feature>
<keyword evidence="1" id="KW-0812">Transmembrane</keyword>
<sequence>MNDLYKDILIGTVFITGLLGFISGEFIISSTLFATAAIASNVNLNRKRGKAGQLSCE</sequence>
<evidence type="ECO:0000256" key="1">
    <source>
        <dbReference type="SAM" id="Phobius"/>
    </source>
</evidence>
<organism evidence="2 3">
    <name type="scientific">Methylobacter tundripaludum</name>
    <dbReference type="NCBI Taxonomy" id="173365"/>
    <lineage>
        <taxon>Bacteria</taxon>
        <taxon>Pseudomonadati</taxon>
        <taxon>Pseudomonadota</taxon>
        <taxon>Gammaproteobacteria</taxon>
        <taxon>Methylococcales</taxon>
        <taxon>Methylococcaceae</taxon>
        <taxon>Methylobacter</taxon>
    </lineage>
</organism>
<keyword evidence="1" id="KW-0472">Membrane</keyword>
<keyword evidence="3" id="KW-1185">Reference proteome</keyword>
<proteinExistence type="predicted"/>